<dbReference type="Pfam" id="PF01636">
    <property type="entry name" value="APH"/>
    <property type="match status" value="1"/>
</dbReference>
<dbReference type="SUPFAM" id="SSF56112">
    <property type="entry name" value="Protein kinase-like (PK-like)"/>
    <property type="match status" value="1"/>
</dbReference>
<feature type="domain" description="Aminoglycoside phosphotransferase" evidence="10">
    <location>
        <begin position="31"/>
        <end position="273"/>
    </location>
</feature>
<reference evidence="11 13" key="1">
    <citation type="submission" date="2019-01" db="EMBL/GenBank/DDBJ databases">
        <title>Draft Genome and Complete Hox-Cluster Characterization of the Sterlet Sturgeon (Acipenser ruthenus).</title>
        <authorList>
            <person name="Wei Q."/>
        </authorList>
    </citation>
    <scope>NUCLEOTIDE SEQUENCE [LARGE SCALE GENOMIC DNA]</scope>
    <source>
        <strain evidence="11">WHYD16114868_AA</strain>
        <tissue evidence="11">Blood</tissue>
    </source>
</reference>
<evidence type="ECO:0000259" key="10">
    <source>
        <dbReference type="Pfam" id="PF01636"/>
    </source>
</evidence>
<keyword evidence="3" id="KW-0963">Cytoplasm</keyword>
<dbReference type="Gene3D" id="3.30.200.20">
    <property type="entry name" value="Phosphorylase Kinase, domain 1"/>
    <property type="match status" value="1"/>
</dbReference>
<name>A0A444U285_ACIRT</name>
<accession>A0A444U285</accession>
<evidence type="ECO:0000256" key="9">
    <source>
        <dbReference type="ARBA" id="ARBA00040505"/>
    </source>
</evidence>
<dbReference type="Proteomes" id="UP000289886">
    <property type="component" value="Unassembled WGS sequence"/>
</dbReference>
<dbReference type="EMBL" id="SCEB01215488">
    <property type="protein sequence ID" value="RXM29282.1"/>
    <property type="molecule type" value="Genomic_DNA"/>
</dbReference>
<keyword evidence="5 11" id="KW-0418">Kinase</keyword>
<dbReference type="InterPro" id="IPR002575">
    <property type="entry name" value="Aminoglycoside_PTrfase"/>
</dbReference>
<dbReference type="InterPro" id="IPR011009">
    <property type="entry name" value="Kinase-like_dom_sf"/>
</dbReference>
<dbReference type="PANTHER" id="PTHR21064:SF1">
    <property type="entry name" value="HYDROXYLYSINE KINASE"/>
    <property type="match status" value="1"/>
</dbReference>
<gene>
    <name evidence="11" type="ORF">EOD39_8916</name>
    <name evidence="12" type="ORF">EOD39_8917</name>
</gene>
<dbReference type="InterPro" id="IPR050249">
    <property type="entry name" value="Pseudomonas-type_ThrB"/>
</dbReference>
<dbReference type="GO" id="GO:0047992">
    <property type="term" value="F:hydroxylysine kinase activity"/>
    <property type="evidence" value="ECO:0007669"/>
    <property type="project" value="UniProtKB-EC"/>
</dbReference>
<keyword evidence="13" id="KW-1185">Reference proteome</keyword>
<organism evidence="11 13">
    <name type="scientific">Acipenser ruthenus</name>
    <name type="common">Sterlet sturgeon</name>
    <dbReference type="NCBI Taxonomy" id="7906"/>
    <lineage>
        <taxon>Eukaryota</taxon>
        <taxon>Metazoa</taxon>
        <taxon>Chordata</taxon>
        <taxon>Craniata</taxon>
        <taxon>Vertebrata</taxon>
        <taxon>Euteleostomi</taxon>
        <taxon>Actinopterygii</taxon>
        <taxon>Chondrostei</taxon>
        <taxon>Acipenseriformes</taxon>
        <taxon>Acipenseridae</taxon>
        <taxon>Acipenser</taxon>
    </lineage>
</organism>
<keyword evidence="4" id="KW-0808">Transferase</keyword>
<sequence length="360" mass="40528">MPSEVSKPYISETQTSELLERVFGLAVSRLSPLPSYDDQNFHVVVPGRGEFLVKVTNTVDSCNAELLEAQTRSMMYLQEQGLPVPTPLLTRDGDIMSLQSIDCGSGDCKYMVRVLTYLPGIPIAKIPSSPQILYEAGRSAATLDKVLQGFEHPSLQSLHRENFIWNLSNIPLLESYLDALGQEPTSKVVKEVIQQFRDKIQPNLGVFRKCINHGDFNDHNVLIEADARSPQRYRISGILDFGDMSYGYYVFEVAICIMYMMIESEEPLSVGGHVLAGYESVIPLNPEERDALFLLVLARFCQSLVMARHSVTLQPTNAEYLMITARTGWKHLLRLWEMGREAVEQLWFGTASSYQAAERP</sequence>
<evidence type="ECO:0000256" key="5">
    <source>
        <dbReference type="ARBA" id="ARBA00022777"/>
    </source>
</evidence>
<evidence type="ECO:0000256" key="2">
    <source>
        <dbReference type="ARBA" id="ARBA00006219"/>
    </source>
</evidence>
<dbReference type="GO" id="GO:0005737">
    <property type="term" value="C:cytoplasm"/>
    <property type="evidence" value="ECO:0007669"/>
    <property type="project" value="UniProtKB-SubCell"/>
</dbReference>
<proteinExistence type="inferred from homology"/>
<dbReference type="OrthoDB" id="9973935at2759"/>
<evidence type="ECO:0000256" key="1">
    <source>
        <dbReference type="ARBA" id="ARBA00004496"/>
    </source>
</evidence>
<evidence type="ECO:0000256" key="4">
    <source>
        <dbReference type="ARBA" id="ARBA00022679"/>
    </source>
</evidence>
<evidence type="ECO:0000313" key="13">
    <source>
        <dbReference type="Proteomes" id="UP000289886"/>
    </source>
</evidence>
<comment type="function">
    <text evidence="7">Catalyzes the GTP-dependent phosphorylation of 5-hydroxy-L-lysine.</text>
</comment>
<dbReference type="PANTHER" id="PTHR21064">
    <property type="entry name" value="AMINOGLYCOSIDE PHOSPHOTRANSFERASE DOMAIN-CONTAINING PROTEIN-RELATED"/>
    <property type="match status" value="1"/>
</dbReference>
<comment type="catalytic activity">
    <reaction evidence="6">
        <text>(5R)-5-hydroxy-L-lysine + GTP = (5R)-5-phosphooxy-L-lysine + GDP + H(+)</text>
        <dbReference type="Rhea" id="RHEA:19049"/>
        <dbReference type="ChEBI" id="CHEBI:15378"/>
        <dbReference type="ChEBI" id="CHEBI:37565"/>
        <dbReference type="ChEBI" id="CHEBI:57882"/>
        <dbReference type="ChEBI" id="CHEBI:58189"/>
        <dbReference type="ChEBI" id="CHEBI:58357"/>
        <dbReference type="EC" id="2.7.1.81"/>
    </reaction>
</comment>
<comment type="similarity">
    <text evidence="2">Belongs to the aminoglycoside phosphotransferase family.</text>
</comment>
<dbReference type="Gene3D" id="3.90.1200.10">
    <property type="match status" value="1"/>
</dbReference>
<protein>
    <recommendedName>
        <fullName evidence="9">Hydroxylysine kinase</fullName>
        <ecNumber evidence="8">2.7.1.81</ecNumber>
    </recommendedName>
</protein>
<evidence type="ECO:0000256" key="6">
    <source>
        <dbReference type="ARBA" id="ARBA00036820"/>
    </source>
</evidence>
<comment type="caution">
    <text evidence="11">The sequence shown here is derived from an EMBL/GenBank/DDBJ whole genome shotgun (WGS) entry which is preliminary data.</text>
</comment>
<evidence type="ECO:0000256" key="3">
    <source>
        <dbReference type="ARBA" id="ARBA00022490"/>
    </source>
</evidence>
<dbReference type="FunFam" id="3.90.1200.10:FF:000007">
    <property type="entry name" value="hydroxylysine kinase isoform X1"/>
    <property type="match status" value="1"/>
</dbReference>
<dbReference type="EMBL" id="SCEB01215488">
    <property type="protein sequence ID" value="RXM29281.1"/>
    <property type="molecule type" value="Genomic_DNA"/>
</dbReference>
<evidence type="ECO:0000313" key="11">
    <source>
        <dbReference type="EMBL" id="RXM29281.1"/>
    </source>
</evidence>
<comment type="subcellular location">
    <subcellularLocation>
        <location evidence="1">Cytoplasm</location>
    </subcellularLocation>
</comment>
<dbReference type="AlphaFoldDB" id="A0A444U285"/>
<evidence type="ECO:0000256" key="7">
    <source>
        <dbReference type="ARBA" id="ARBA00037368"/>
    </source>
</evidence>
<dbReference type="EC" id="2.7.1.81" evidence="8"/>
<evidence type="ECO:0000313" key="12">
    <source>
        <dbReference type="EMBL" id="RXM29282.1"/>
    </source>
</evidence>
<evidence type="ECO:0000256" key="8">
    <source>
        <dbReference type="ARBA" id="ARBA00038873"/>
    </source>
</evidence>